<evidence type="ECO:0000313" key="1">
    <source>
        <dbReference type="EMBL" id="KRG06017.1"/>
    </source>
</evidence>
<keyword evidence="2" id="KW-1185">Reference proteome</keyword>
<evidence type="ECO:0000313" key="2">
    <source>
        <dbReference type="Proteomes" id="UP000009192"/>
    </source>
</evidence>
<dbReference type="InParanoid" id="A0A0Q9XNF8"/>
<proteinExistence type="predicted"/>
<dbReference type="EMBL" id="CH933809">
    <property type="protein sequence ID" value="KRG06017.1"/>
    <property type="molecule type" value="Genomic_DNA"/>
</dbReference>
<reference evidence="1 2" key="1">
    <citation type="journal article" date="2007" name="Nature">
        <title>Evolution of genes and genomes on the Drosophila phylogeny.</title>
        <authorList>
            <consortium name="Drosophila 12 Genomes Consortium"/>
            <person name="Clark A.G."/>
            <person name="Eisen M.B."/>
            <person name="Smith D.R."/>
            <person name="Bergman C.M."/>
            <person name="Oliver B."/>
            <person name="Markow T.A."/>
            <person name="Kaufman T.C."/>
            <person name="Kellis M."/>
            <person name="Gelbart W."/>
            <person name="Iyer V.N."/>
            <person name="Pollard D.A."/>
            <person name="Sackton T.B."/>
            <person name="Larracuente A.M."/>
            <person name="Singh N.D."/>
            <person name="Abad J.P."/>
            <person name="Abt D.N."/>
            <person name="Adryan B."/>
            <person name="Aguade M."/>
            <person name="Akashi H."/>
            <person name="Anderson W.W."/>
            <person name="Aquadro C.F."/>
            <person name="Ardell D.H."/>
            <person name="Arguello R."/>
            <person name="Artieri C.G."/>
            <person name="Barbash D.A."/>
            <person name="Barker D."/>
            <person name="Barsanti P."/>
            <person name="Batterham P."/>
            <person name="Batzoglou S."/>
            <person name="Begun D."/>
            <person name="Bhutkar A."/>
            <person name="Blanco E."/>
            <person name="Bosak S.A."/>
            <person name="Bradley R.K."/>
            <person name="Brand A.D."/>
            <person name="Brent M.R."/>
            <person name="Brooks A.N."/>
            <person name="Brown R.H."/>
            <person name="Butlin R.K."/>
            <person name="Caggese C."/>
            <person name="Calvi B.R."/>
            <person name="Bernardo de Carvalho A."/>
            <person name="Caspi A."/>
            <person name="Castrezana S."/>
            <person name="Celniker S.E."/>
            <person name="Chang J.L."/>
            <person name="Chapple C."/>
            <person name="Chatterji S."/>
            <person name="Chinwalla A."/>
            <person name="Civetta A."/>
            <person name="Clifton S.W."/>
            <person name="Comeron J.M."/>
            <person name="Costello J.C."/>
            <person name="Coyne J.A."/>
            <person name="Daub J."/>
            <person name="David R.G."/>
            <person name="Delcher A.L."/>
            <person name="Delehaunty K."/>
            <person name="Do C.B."/>
            <person name="Ebling H."/>
            <person name="Edwards K."/>
            <person name="Eickbush T."/>
            <person name="Evans J.D."/>
            <person name="Filipski A."/>
            <person name="Findeiss S."/>
            <person name="Freyhult E."/>
            <person name="Fulton L."/>
            <person name="Fulton R."/>
            <person name="Garcia A.C."/>
            <person name="Gardiner A."/>
            <person name="Garfield D.A."/>
            <person name="Garvin B.E."/>
            <person name="Gibson G."/>
            <person name="Gilbert D."/>
            <person name="Gnerre S."/>
            <person name="Godfrey J."/>
            <person name="Good R."/>
            <person name="Gotea V."/>
            <person name="Gravely B."/>
            <person name="Greenberg A.J."/>
            <person name="Griffiths-Jones S."/>
            <person name="Gross S."/>
            <person name="Guigo R."/>
            <person name="Gustafson E.A."/>
            <person name="Haerty W."/>
            <person name="Hahn M.W."/>
            <person name="Halligan D.L."/>
            <person name="Halpern A.L."/>
            <person name="Halter G.M."/>
            <person name="Han M.V."/>
            <person name="Heger A."/>
            <person name="Hillier L."/>
            <person name="Hinrichs A.S."/>
            <person name="Holmes I."/>
            <person name="Hoskins R.A."/>
            <person name="Hubisz M.J."/>
            <person name="Hultmark D."/>
            <person name="Huntley M.A."/>
            <person name="Jaffe D.B."/>
            <person name="Jagadeeshan S."/>
            <person name="Jeck W.R."/>
            <person name="Johnson J."/>
            <person name="Jones C.D."/>
            <person name="Jordan W.C."/>
            <person name="Karpen G.H."/>
            <person name="Kataoka E."/>
            <person name="Keightley P.D."/>
            <person name="Kheradpour P."/>
            <person name="Kirkness E.F."/>
            <person name="Koerich L.B."/>
            <person name="Kristiansen K."/>
            <person name="Kudrna D."/>
            <person name="Kulathinal R.J."/>
            <person name="Kumar S."/>
            <person name="Kwok R."/>
            <person name="Lander E."/>
            <person name="Langley C.H."/>
            <person name="Lapoint R."/>
            <person name="Lazzaro B.P."/>
            <person name="Lee S.J."/>
            <person name="Levesque L."/>
            <person name="Li R."/>
            <person name="Lin C.F."/>
            <person name="Lin M.F."/>
            <person name="Lindblad-Toh K."/>
            <person name="Llopart A."/>
            <person name="Long M."/>
            <person name="Low L."/>
            <person name="Lozovsky E."/>
            <person name="Lu J."/>
            <person name="Luo M."/>
            <person name="Machado C.A."/>
            <person name="Makalowski W."/>
            <person name="Marzo M."/>
            <person name="Matsuda M."/>
            <person name="Matzkin L."/>
            <person name="McAllister B."/>
            <person name="McBride C.S."/>
            <person name="McKernan B."/>
            <person name="McKernan K."/>
            <person name="Mendez-Lago M."/>
            <person name="Minx P."/>
            <person name="Mollenhauer M.U."/>
            <person name="Montooth K."/>
            <person name="Mount S.M."/>
            <person name="Mu X."/>
            <person name="Myers E."/>
            <person name="Negre B."/>
            <person name="Newfeld S."/>
            <person name="Nielsen R."/>
            <person name="Noor M.A."/>
            <person name="O'Grady P."/>
            <person name="Pachter L."/>
            <person name="Papaceit M."/>
            <person name="Parisi M.J."/>
            <person name="Parisi M."/>
            <person name="Parts L."/>
            <person name="Pedersen J.S."/>
            <person name="Pesole G."/>
            <person name="Phillippy A.M."/>
            <person name="Ponting C.P."/>
            <person name="Pop M."/>
            <person name="Porcelli D."/>
            <person name="Powell J.R."/>
            <person name="Prohaska S."/>
            <person name="Pruitt K."/>
            <person name="Puig M."/>
            <person name="Quesneville H."/>
            <person name="Ram K.R."/>
            <person name="Rand D."/>
            <person name="Rasmussen M.D."/>
            <person name="Reed L.K."/>
            <person name="Reenan R."/>
            <person name="Reily A."/>
            <person name="Remington K.A."/>
            <person name="Rieger T.T."/>
            <person name="Ritchie M.G."/>
            <person name="Robin C."/>
            <person name="Rogers Y.H."/>
            <person name="Rohde C."/>
            <person name="Rozas J."/>
            <person name="Rubenfield M.J."/>
            <person name="Ruiz A."/>
            <person name="Russo S."/>
            <person name="Salzberg S.L."/>
            <person name="Sanchez-Gracia A."/>
            <person name="Saranga D.J."/>
            <person name="Sato H."/>
            <person name="Schaeffer S.W."/>
            <person name="Schatz M.C."/>
            <person name="Schlenke T."/>
            <person name="Schwartz R."/>
            <person name="Segarra C."/>
            <person name="Singh R.S."/>
            <person name="Sirot L."/>
            <person name="Sirota M."/>
            <person name="Sisneros N.B."/>
            <person name="Smith C.D."/>
            <person name="Smith T.F."/>
            <person name="Spieth J."/>
            <person name="Stage D.E."/>
            <person name="Stark A."/>
            <person name="Stephan W."/>
            <person name="Strausberg R.L."/>
            <person name="Strempel S."/>
            <person name="Sturgill D."/>
            <person name="Sutton G."/>
            <person name="Sutton G.G."/>
            <person name="Tao W."/>
            <person name="Teichmann S."/>
            <person name="Tobari Y.N."/>
            <person name="Tomimura Y."/>
            <person name="Tsolas J.M."/>
            <person name="Valente V.L."/>
            <person name="Venter E."/>
            <person name="Venter J.C."/>
            <person name="Vicario S."/>
            <person name="Vieira F.G."/>
            <person name="Vilella A.J."/>
            <person name="Villasante A."/>
            <person name="Walenz B."/>
            <person name="Wang J."/>
            <person name="Wasserman M."/>
            <person name="Watts T."/>
            <person name="Wilson D."/>
            <person name="Wilson R.K."/>
            <person name="Wing R.A."/>
            <person name="Wolfner M.F."/>
            <person name="Wong A."/>
            <person name="Wong G.K."/>
            <person name="Wu C.I."/>
            <person name="Wu G."/>
            <person name="Yamamoto D."/>
            <person name="Yang H.P."/>
            <person name="Yang S.P."/>
            <person name="Yorke J.A."/>
            <person name="Yoshida K."/>
            <person name="Zdobnov E."/>
            <person name="Zhang P."/>
            <person name="Zhang Y."/>
            <person name="Zimin A.V."/>
            <person name="Baldwin J."/>
            <person name="Abdouelleil A."/>
            <person name="Abdulkadir J."/>
            <person name="Abebe A."/>
            <person name="Abera B."/>
            <person name="Abreu J."/>
            <person name="Acer S.C."/>
            <person name="Aftuck L."/>
            <person name="Alexander A."/>
            <person name="An P."/>
            <person name="Anderson E."/>
            <person name="Anderson S."/>
            <person name="Arachi H."/>
            <person name="Azer M."/>
            <person name="Bachantsang P."/>
            <person name="Barry A."/>
            <person name="Bayul T."/>
            <person name="Berlin A."/>
            <person name="Bessette D."/>
            <person name="Bloom T."/>
            <person name="Blye J."/>
            <person name="Boguslavskiy L."/>
            <person name="Bonnet C."/>
            <person name="Boukhgalter B."/>
            <person name="Bourzgui I."/>
            <person name="Brown A."/>
            <person name="Cahill P."/>
            <person name="Channer S."/>
            <person name="Cheshatsang Y."/>
            <person name="Chuda L."/>
            <person name="Citroen M."/>
            <person name="Collymore A."/>
            <person name="Cooke P."/>
            <person name="Costello M."/>
            <person name="D'Aco K."/>
            <person name="Daza R."/>
            <person name="De Haan G."/>
            <person name="DeGray S."/>
            <person name="DeMaso C."/>
            <person name="Dhargay N."/>
            <person name="Dooley K."/>
            <person name="Dooley E."/>
            <person name="Doricent M."/>
            <person name="Dorje P."/>
            <person name="Dorjee K."/>
            <person name="Dupes A."/>
            <person name="Elong R."/>
            <person name="Falk J."/>
            <person name="Farina A."/>
            <person name="Faro S."/>
            <person name="Ferguson D."/>
            <person name="Fisher S."/>
            <person name="Foley C.D."/>
            <person name="Franke A."/>
            <person name="Friedrich D."/>
            <person name="Gadbois L."/>
            <person name="Gearin G."/>
            <person name="Gearin C.R."/>
            <person name="Giannoukos G."/>
            <person name="Goode T."/>
            <person name="Graham J."/>
            <person name="Grandbois E."/>
            <person name="Grewal S."/>
            <person name="Gyaltsen K."/>
            <person name="Hafez N."/>
            <person name="Hagos B."/>
            <person name="Hall J."/>
            <person name="Henson C."/>
            <person name="Hollinger A."/>
            <person name="Honan T."/>
            <person name="Huard M.D."/>
            <person name="Hughes L."/>
            <person name="Hurhula B."/>
            <person name="Husby M.E."/>
            <person name="Kamat A."/>
            <person name="Kanga B."/>
            <person name="Kashin S."/>
            <person name="Khazanovich D."/>
            <person name="Kisner P."/>
            <person name="Lance K."/>
            <person name="Lara M."/>
            <person name="Lee W."/>
            <person name="Lennon N."/>
            <person name="Letendre F."/>
            <person name="LeVine R."/>
            <person name="Lipovsky A."/>
            <person name="Liu X."/>
            <person name="Liu J."/>
            <person name="Liu S."/>
            <person name="Lokyitsang T."/>
            <person name="Lokyitsang Y."/>
            <person name="Lubonja R."/>
            <person name="Lui A."/>
            <person name="MacDonald P."/>
            <person name="Magnisalis V."/>
            <person name="Maru K."/>
            <person name="Matthews C."/>
            <person name="McCusker W."/>
            <person name="McDonough S."/>
            <person name="Mehta T."/>
            <person name="Meldrim J."/>
            <person name="Meneus L."/>
            <person name="Mihai O."/>
            <person name="Mihalev A."/>
            <person name="Mihova T."/>
            <person name="Mittelman R."/>
            <person name="Mlenga V."/>
            <person name="Montmayeur A."/>
            <person name="Mulrain L."/>
            <person name="Navidi A."/>
            <person name="Naylor J."/>
            <person name="Negash T."/>
            <person name="Nguyen T."/>
            <person name="Nguyen N."/>
            <person name="Nicol R."/>
            <person name="Norbu C."/>
            <person name="Norbu N."/>
            <person name="Novod N."/>
            <person name="O'Neill B."/>
            <person name="Osman S."/>
            <person name="Markiewicz E."/>
            <person name="Oyono O.L."/>
            <person name="Patti C."/>
            <person name="Phunkhang P."/>
            <person name="Pierre F."/>
            <person name="Priest M."/>
            <person name="Raghuraman S."/>
            <person name="Rege F."/>
            <person name="Reyes R."/>
            <person name="Rise C."/>
            <person name="Rogov P."/>
            <person name="Ross K."/>
            <person name="Ryan E."/>
            <person name="Settipalli S."/>
            <person name="Shea T."/>
            <person name="Sherpa N."/>
            <person name="Shi L."/>
            <person name="Shih D."/>
            <person name="Sparrow T."/>
            <person name="Spaulding J."/>
            <person name="Stalker J."/>
            <person name="Stange-Thomann N."/>
            <person name="Stavropoulos S."/>
            <person name="Stone C."/>
            <person name="Strader C."/>
            <person name="Tesfaye S."/>
            <person name="Thomson T."/>
            <person name="Thoulutsang Y."/>
            <person name="Thoulutsang D."/>
            <person name="Topham K."/>
            <person name="Topping I."/>
            <person name="Tsamla T."/>
            <person name="Vassiliev H."/>
            <person name="Vo A."/>
            <person name="Wangchuk T."/>
            <person name="Wangdi T."/>
            <person name="Weiand M."/>
            <person name="Wilkinson J."/>
            <person name="Wilson A."/>
            <person name="Yadav S."/>
            <person name="Young G."/>
            <person name="Yu Q."/>
            <person name="Zembek L."/>
            <person name="Zhong D."/>
            <person name="Zimmer A."/>
            <person name="Zwirko Z."/>
            <person name="Jaffe D.B."/>
            <person name="Alvarez P."/>
            <person name="Brockman W."/>
            <person name="Butler J."/>
            <person name="Chin C."/>
            <person name="Gnerre S."/>
            <person name="Grabherr M."/>
            <person name="Kleber M."/>
            <person name="Mauceli E."/>
            <person name="MacCallum I."/>
        </authorList>
    </citation>
    <scope>NUCLEOTIDE SEQUENCE [LARGE SCALE GENOMIC DNA]</scope>
    <source>
        <strain evidence="2">Tucson 15081-1352.22</strain>
    </source>
</reference>
<organism evidence="1 2">
    <name type="scientific">Drosophila mojavensis</name>
    <name type="common">Fruit fly</name>
    <dbReference type="NCBI Taxonomy" id="7230"/>
    <lineage>
        <taxon>Eukaryota</taxon>
        <taxon>Metazoa</taxon>
        <taxon>Ecdysozoa</taxon>
        <taxon>Arthropoda</taxon>
        <taxon>Hexapoda</taxon>
        <taxon>Insecta</taxon>
        <taxon>Pterygota</taxon>
        <taxon>Neoptera</taxon>
        <taxon>Endopterygota</taxon>
        <taxon>Diptera</taxon>
        <taxon>Brachycera</taxon>
        <taxon>Muscomorpha</taxon>
        <taxon>Ephydroidea</taxon>
        <taxon>Drosophilidae</taxon>
        <taxon>Drosophila</taxon>
    </lineage>
</organism>
<dbReference type="KEGG" id="dmo:Dmoj_GI26657"/>
<sequence>MYLVFHLYFSVLAIRAPAPAAATIGNCF</sequence>
<accession>A0A0Q9XNF8</accession>
<name>A0A0Q9XNF8_DROMO</name>
<protein>
    <submittedName>
        <fullName evidence="1">Uncharacterized protein</fullName>
    </submittedName>
</protein>
<dbReference type="Proteomes" id="UP000009192">
    <property type="component" value="Unassembled WGS sequence"/>
</dbReference>
<gene>
    <name evidence="1" type="primary">Dmoj\GI26657</name>
    <name evidence="1" type="ORF">Dmoj_GI26657</name>
</gene>
<dbReference type="AlphaFoldDB" id="A0A0Q9XNF8"/>